<comment type="caution">
    <text evidence="2">The sequence shown here is derived from an EMBL/GenBank/DDBJ whole genome shotgun (WGS) entry which is preliminary data.</text>
</comment>
<keyword evidence="1" id="KW-0472">Membrane</keyword>
<gene>
    <name evidence="2" type="ORF">JR316_002864</name>
</gene>
<accession>A0A8H7Y3G7</accession>
<reference evidence="2" key="1">
    <citation type="submission" date="2021-02" db="EMBL/GenBank/DDBJ databases">
        <title>Psilocybe cubensis genome.</title>
        <authorList>
            <person name="Mckernan K.J."/>
            <person name="Crawford S."/>
            <person name="Trippe A."/>
            <person name="Kane L.T."/>
            <person name="Mclaughlin S."/>
        </authorList>
    </citation>
    <scope>NUCLEOTIDE SEQUENCE [LARGE SCALE GENOMIC DNA]</scope>
    <source>
        <strain evidence="2">MGC-MH-2018</strain>
    </source>
</reference>
<organism evidence="2">
    <name type="scientific">Psilocybe cubensis</name>
    <name type="common">Psychedelic mushroom</name>
    <name type="synonym">Stropharia cubensis</name>
    <dbReference type="NCBI Taxonomy" id="181762"/>
    <lineage>
        <taxon>Eukaryota</taxon>
        <taxon>Fungi</taxon>
        <taxon>Dikarya</taxon>
        <taxon>Basidiomycota</taxon>
        <taxon>Agaricomycotina</taxon>
        <taxon>Agaricomycetes</taxon>
        <taxon>Agaricomycetidae</taxon>
        <taxon>Agaricales</taxon>
        <taxon>Agaricineae</taxon>
        <taxon>Strophariaceae</taxon>
        <taxon>Psilocybe</taxon>
    </lineage>
</organism>
<feature type="transmembrane region" description="Helical" evidence="1">
    <location>
        <begin position="143"/>
        <end position="164"/>
    </location>
</feature>
<proteinExistence type="predicted"/>
<feature type="transmembrane region" description="Helical" evidence="1">
    <location>
        <begin position="220"/>
        <end position="243"/>
    </location>
</feature>
<name>A0A8H7Y3G7_PSICU</name>
<protein>
    <submittedName>
        <fullName evidence="2">Uncharacterized protein</fullName>
    </submittedName>
</protein>
<sequence length="300" mass="34071">MFLKVSKGLLDMAQSRKIVLATITVLYSVNVVILCLQWYFISWSYATHGDTKDSIFWAYLEPPIWFIEALNTSQNVVLVIEDGLLIWRCYHVWGQSLKIVAMLLLLLFTESALVITATVLNSFTPILVTNQAGKDMINHVDEAFSFTCLATTFFTTFLIGYRIYTVSRNTNRSISRYKHIFTTILQSAAVHVLLLLVQAISPFSPIFYDIQSRWSQVDEYINMIVYLASGLAPTVMVLHLAVVNETDTATFASSTLMHLPAMEFDNCLDRSTHAADIERRVLMSRPEDPVNAHRAIEQEK</sequence>
<keyword evidence="1" id="KW-1133">Transmembrane helix</keyword>
<dbReference type="OrthoDB" id="10594904at2759"/>
<feature type="transmembrane region" description="Helical" evidence="1">
    <location>
        <begin position="64"/>
        <end position="87"/>
    </location>
</feature>
<feature type="transmembrane region" description="Helical" evidence="1">
    <location>
        <begin position="99"/>
        <end position="123"/>
    </location>
</feature>
<feature type="transmembrane region" description="Helical" evidence="1">
    <location>
        <begin position="184"/>
        <end position="208"/>
    </location>
</feature>
<dbReference type="EMBL" id="JAFIQS010000003">
    <property type="protein sequence ID" value="KAG5170791.1"/>
    <property type="molecule type" value="Genomic_DNA"/>
</dbReference>
<keyword evidence="1" id="KW-0812">Transmembrane</keyword>
<feature type="transmembrane region" description="Helical" evidence="1">
    <location>
        <begin position="20"/>
        <end position="41"/>
    </location>
</feature>
<evidence type="ECO:0000256" key="1">
    <source>
        <dbReference type="SAM" id="Phobius"/>
    </source>
</evidence>
<dbReference type="AlphaFoldDB" id="A0A8H7Y3G7"/>
<evidence type="ECO:0000313" key="2">
    <source>
        <dbReference type="EMBL" id="KAG5170791.1"/>
    </source>
</evidence>